<dbReference type="Proteomes" id="UP000094336">
    <property type="component" value="Unassembled WGS sequence"/>
</dbReference>
<evidence type="ECO:0008006" key="3">
    <source>
        <dbReference type="Google" id="ProtNLM"/>
    </source>
</evidence>
<organism evidence="1 2">
    <name type="scientific">Babjeviella inositovora NRRL Y-12698</name>
    <dbReference type="NCBI Taxonomy" id="984486"/>
    <lineage>
        <taxon>Eukaryota</taxon>
        <taxon>Fungi</taxon>
        <taxon>Dikarya</taxon>
        <taxon>Ascomycota</taxon>
        <taxon>Saccharomycotina</taxon>
        <taxon>Pichiomycetes</taxon>
        <taxon>Serinales incertae sedis</taxon>
        <taxon>Babjeviella</taxon>
    </lineage>
</organism>
<evidence type="ECO:0000313" key="2">
    <source>
        <dbReference type="Proteomes" id="UP000094336"/>
    </source>
</evidence>
<sequence length="280" mass="31165">MFLASRASRACFTGATRFRPSTIPRLYSNVPVPKKLGRGAPIKTIVLVTVISFALLDLTTRLMDKKSDNKKSFTEKEYEEAIKAGLKRKTRMFKTKELPGGVFLCPPPPASVTSAATFDARVDALQKQLGARVIDLEALIAEQRADADSRYGLLLDNLAAQGDSAVYPPGLFPALIGMEFKSIRRQLIAEAGEEATEISYPTPIIVKNFPRTVENATKFEEDIAFASKLVVFGKVDTENEKFIEDQQLREYSQLAGYFEIVDKLFFVEEVDGSVVERLRQ</sequence>
<accession>A0A1E3QPR0</accession>
<dbReference type="RefSeq" id="XP_018984956.1">
    <property type="nucleotide sequence ID" value="XM_019129120.1"/>
</dbReference>
<evidence type="ECO:0000313" key="1">
    <source>
        <dbReference type="EMBL" id="ODQ79628.1"/>
    </source>
</evidence>
<dbReference type="STRING" id="984486.A0A1E3QPR0"/>
<proteinExistence type="predicted"/>
<dbReference type="EMBL" id="KV454432">
    <property type="protein sequence ID" value="ODQ79628.1"/>
    <property type="molecule type" value="Genomic_DNA"/>
</dbReference>
<dbReference type="AlphaFoldDB" id="A0A1E3QPR0"/>
<protein>
    <recommendedName>
        <fullName evidence="3">Altered inheritance of mitochondria protein 36, mitochondrial</fullName>
    </recommendedName>
</protein>
<reference evidence="2" key="1">
    <citation type="submission" date="2016-05" db="EMBL/GenBank/DDBJ databases">
        <title>Comparative genomics of biotechnologically important yeasts.</title>
        <authorList>
            <consortium name="DOE Joint Genome Institute"/>
            <person name="Riley R."/>
            <person name="Haridas S."/>
            <person name="Wolfe K.H."/>
            <person name="Lopes M.R."/>
            <person name="Hittinger C.T."/>
            <person name="Goker M."/>
            <person name="Salamov A."/>
            <person name="Wisecaver J."/>
            <person name="Long T.M."/>
            <person name="Aerts A.L."/>
            <person name="Barry K."/>
            <person name="Choi C."/>
            <person name="Clum A."/>
            <person name="Coughlan A.Y."/>
            <person name="Deshpande S."/>
            <person name="Douglass A.P."/>
            <person name="Hanson S.J."/>
            <person name="Klenk H.-P."/>
            <person name="Labutti K."/>
            <person name="Lapidus A."/>
            <person name="Lindquist E."/>
            <person name="Lipzen A."/>
            <person name="Meier-Kolthoff J.P."/>
            <person name="Ohm R.A."/>
            <person name="Otillar R.P."/>
            <person name="Pangilinan J."/>
            <person name="Peng Y."/>
            <person name="Rokas A."/>
            <person name="Rosa C.A."/>
            <person name="Scheuner C."/>
            <person name="Sibirny A.A."/>
            <person name="Slot J.C."/>
            <person name="Stielow J.B."/>
            <person name="Sun H."/>
            <person name="Kurtzman C.P."/>
            <person name="Blackwell M."/>
            <person name="Grigoriev I.V."/>
            <person name="Jeffries T.W."/>
        </authorList>
    </citation>
    <scope>NUCLEOTIDE SEQUENCE [LARGE SCALE GENOMIC DNA]</scope>
    <source>
        <strain evidence="2">NRRL Y-12698</strain>
    </source>
</reference>
<gene>
    <name evidence="1" type="ORF">BABINDRAFT_162008</name>
</gene>
<dbReference type="GeneID" id="30146973"/>
<keyword evidence="2" id="KW-1185">Reference proteome</keyword>
<dbReference type="OrthoDB" id="4081130at2759"/>
<name>A0A1E3QPR0_9ASCO</name>